<gene>
    <name evidence="2" type="ORF">AB1Y20_016231</name>
</gene>
<evidence type="ECO:0000259" key="1">
    <source>
        <dbReference type="Pfam" id="PF01755"/>
    </source>
</evidence>
<dbReference type="Proteomes" id="UP001515480">
    <property type="component" value="Unassembled WGS sequence"/>
</dbReference>
<sequence>MFRCEANVNMPGDCSAACPLTNATFRQCWAACDGDALCAGFVHNRYSQCFPKREPSTHGAESAAHGTISCVKTSRAERLHAAIRGFSRGGGAAAPLPPRRCATAAGGERLPVVVLNLNGSARRLAKVARELEREGVHRWTRHAAVPARAVDLRRLAREGVVDRAHPPAKGNVAVALSHMQVWARLAAGAYGARVDAALVLEDDATLKPGFRRLVRQLLEATCDLDWDVLMLTWYRHLTQPHCVHALPGRPEVVLLRCSSGLITGTNAYLITRRGAQRAREVLRPLRRTSKDLQLGIHSEKLNWFGATTPAAGHDWSARSERVYGLSTQ</sequence>
<reference evidence="2 3" key="1">
    <citation type="journal article" date="2024" name="Science">
        <title>Giant polyketide synthase enzymes in the biosynthesis of giant marine polyether toxins.</title>
        <authorList>
            <person name="Fallon T.R."/>
            <person name="Shende V.V."/>
            <person name="Wierzbicki I.H."/>
            <person name="Pendleton A.L."/>
            <person name="Watervoot N.F."/>
            <person name="Auber R.P."/>
            <person name="Gonzalez D.J."/>
            <person name="Wisecaver J.H."/>
            <person name="Moore B.S."/>
        </authorList>
    </citation>
    <scope>NUCLEOTIDE SEQUENCE [LARGE SCALE GENOMIC DNA]</scope>
    <source>
        <strain evidence="2 3">12B1</strain>
    </source>
</reference>
<name>A0AB34IEN5_PRYPA</name>
<feature type="domain" description="Glycosyl transferase family 25" evidence="1">
    <location>
        <begin position="168"/>
        <end position="281"/>
    </location>
</feature>
<comment type="caution">
    <text evidence="2">The sequence shown here is derived from an EMBL/GenBank/DDBJ whole genome shotgun (WGS) entry which is preliminary data.</text>
</comment>
<proteinExistence type="predicted"/>
<dbReference type="InterPro" id="IPR002654">
    <property type="entry name" value="Glyco_trans_25"/>
</dbReference>
<organism evidence="2 3">
    <name type="scientific">Prymnesium parvum</name>
    <name type="common">Toxic golden alga</name>
    <dbReference type="NCBI Taxonomy" id="97485"/>
    <lineage>
        <taxon>Eukaryota</taxon>
        <taxon>Haptista</taxon>
        <taxon>Haptophyta</taxon>
        <taxon>Prymnesiophyceae</taxon>
        <taxon>Prymnesiales</taxon>
        <taxon>Prymnesiaceae</taxon>
        <taxon>Prymnesium</taxon>
    </lineage>
</organism>
<keyword evidence="3" id="KW-1185">Reference proteome</keyword>
<dbReference type="EMBL" id="JBGBPQ010000029">
    <property type="protein sequence ID" value="KAL1496268.1"/>
    <property type="molecule type" value="Genomic_DNA"/>
</dbReference>
<dbReference type="AlphaFoldDB" id="A0AB34IEN5"/>
<evidence type="ECO:0000313" key="2">
    <source>
        <dbReference type="EMBL" id="KAL1496268.1"/>
    </source>
</evidence>
<evidence type="ECO:0000313" key="3">
    <source>
        <dbReference type="Proteomes" id="UP001515480"/>
    </source>
</evidence>
<protein>
    <recommendedName>
        <fullName evidence="1">Glycosyl transferase family 25 domain-containing protein</fullName>
    </recommendedName>
</protein>
<accession>A0AB34IEN5</accession>
<dbReference type="Pfam" id="PF01755">
    <property type="entry name" value="Glyco_transf_25"/>
    <property type="match status" value="1"/>
</dbReference>